<dbReference type="PANTHER" id="PTHR10638:SF86">
    <property type="entry name" value="COPPER AMINE OXIDASE 1-RELATED"/>
    <property type="match status" value="1"/>
</dbReference>
<evidence type="ECO:0000256" key="2">
    <source>
        <dbReference type="ARBA" id="ARBA00011738"/>
    </source>
</evidence>
<comment type="caution">
    <text evidence="6">The sequence shown here is derived from an EMBL/GenBank/DDBJ whole genome shotgun (WGS) entry which is preliminary data.</text>
</comment>
<sequence>DRTRLTRESQAQRLADPGRARAWHIVNPDRPNRLGRPVGYALYPEGQPPLLADPNSSIHRRATFATGHLWVTRYHPAERYPAGDLVNQNPGAAGLPAYTAADRDLDGQDIVLWHTFGLTHFPRTEDWPVMPVDYAGFTLKPVDFFARNPALDVGAANQGTHCCGEHE</sequence>
<dbReference type="Pfam" id="PF01179">
    <property type="entry name" value="Cu_amine_oxid"/>
    <property type="match status" value="1"/>
</dbReference>
<comment type="similarity">
    <text evidence="4">Belongs to the copper/topaquinone oxidase family.</text>
</comment>
<dbReference type="PROSITE" id="PS01165">
    <property type="entry name" value="COPPER_AMINE_OXID_2"/>
    <property type="match status" value="1"/>
</dbReference>
<proteinExistence type="inferred from homology"/>
<keyword evidence="4" id="KW-0801">TPQ</keyword>
<accession>A0ABS5L708</accession>
<reference evidence="6 7" key="1">
    <citation type="submission" date="2020-02" db="EMBL/GenBank/DDBJ databases">
        <title>Acidophilic actinobacteria isolated from forest soil.</title>
        <authorList>
            <person name="Golinska P."/>
        </authorList>
    </citation>
    <scope>NUCLEOTIDE SEQUENCE [LARGE SCALE GENOMIC DNA]</scope>
    <source>
        <strain evidence="6 7">NL8</strain>
    </source>
</reference>
<dbReference type="InterPro" id="IPR015798">
    <property type="entry name" value="Cu_amine_oxidase_C"/>
</dbReference>
<comment type="catalytic activity">
    <reaction evidence="3">
        <text>a primary methyl amine + O2 + H2O = an aldehyde + H2O2 + NH4(+)</text>
        <dbReference type="Rhea" id="RHEA:16153"/>
        <dbReference type="ChEBI" id="CHEBI:15377"/>
        <dbReference type="ChEBI" id="CHEBI:15379"/>
        <dbReference type="ChEBI" id="CHEBI:16240"/>
        <dbReference type="ChEBI" id="CHEBI:17478"/>
        <dbReference type="ChEBI" id="CHEBI:28938"/>
        <dbReference type="ChEBI" id="CHEBI:228804"/>
        <dbReference type="EC" id="1.4.3.21"/>
    </reaction>
</comment>
<keyword evidence="4" id="KW-0186">Copper</keyword>
<evidence type="ECO:0000256" key="1">
    <source>
        <dbReference type="ARBA" id="ARBA00001935"/>
    </source>
</evidence>
<dbReference type="PANTHER" id="PTHR10638">
    <property type="entry name" value="COPPER AMINE OXIDASE"/>
    <property type="match status" value="1"/>
</dbReference>
<comment type="cofactor">
    <cofactor evidence="1">
        <name>Cu cation</name>
        <dbReference type="ChEBI" id="CHEBI:23378"/>
    </cofactor>
</comment>
<dbReference type="InterPro" id="IPR000269">
    <property type="entry name" value="Cu_amine_oxidase"/>
</dbReference>
<comment type="cofactor">
    <cofactor evidence="4">
        <name>Cu cation</name>
        <dbReference type="ChEBI" id="CHEBI:23378"/>
    </cofactor>
    <text evidence="4">Contains 1 topaquinone per subunit.</text>
</comment>
<evidence type="ECO:0000256" key="3">
    <source>
        <dbReference type="ARBA" id="ARBA00048032"/>
    </source>
</evidence>
<protein>
    <recommendedName>
        <fullName evidence="4">Amine oxidase</fullName>
        <ecNumber evidence="4">1.4.3.-</ecNumber>
    </recommendedName>
</protein>
<dbReference type="InterPro" id="IPR036460">
    <property type="entry name" value="Cu_amine_oxidase_C_sf"/>
</dbReference>
<keyword evidence="4" id="KW-0479">Metal-binding</keyword>
<evidence type="ECO:0000256" key="4">
    <source>
        <dbReference type="RuleBase" id="RU000672"/>
    </source>
</evidence>
<feature type="non-terminal residue" evidence="6">
    <location>
        <position position="1"/>
    </location>
</feature>
<comment type="subunit">
    <text evidence="2">Homodimer.</text>
</comment>
<dbReference type="Proteomes" id="UP000730482">
    <property type="component" value="Unassembled WGS sequence"/>
</dbReference>
<dbReference type="EMBL" id="JAAFYZ010000325">
    <property type="protein sequence ID" value="MBS2554138.1"/>
    <property type="molecule type" value="Genomic_DNA"/>
</dbReference>
<evidence type="ECO:0000259" key="5">
    <source>
        <dbReference type="Pfam" id="PF01179"/>
    </source>
</evidence>
<evidence type="ECO:0000313" key="6">
    <source>
        <dbReference type="EMBL" id="MBS2554138.1"/>
    </source>
</evidence>
<name>A0ABS5L708_9ACTN</name>
<evidence type="ECO:0000313" key="7">
    <source>
        <dbReference type="Proteomes" id="UP000730482"/>
    </source>
</evidence>
<dbReference type="InterPro" id="IPR049947">
    <property type="entry name" value="Cu_Am_Ox_Cu-bd"/>
</dbReference>
<comment type="PTM">
    <text evidence="4">Topaquinone (TPQ) is generated by copper-dependent autoxidation of a specific tyrosyl residue.</text>
</comment>
<dbReference type="Gene3D" id="2.70.98.20">
    <property type="entry name" value="Copper amine oxidase, catalytic domain"/>
    <property type="match status" value="1"/>
</dbReference>
<keyword evidence="7" id="KW-1185">Reference proteome</keyword>
<feature type="domain" description="Copper amine oxidase catalytic" evidence="5">
    <location>
        <begin position="2"/>
        <end position="151"/>
    </location>
</feature>
<dbReference type="EC" id="1.4.3.-" evidence="4"/>
<gene>
    <name evidence="6" type="ORF">KGQ19_45520</name>
</gene>
<keyword evidence="4" id="KW-0560">Oxidoreductase</keyword>
<dbReference type="SUPFAM" id="SSF49998">
    <property type="entry name" value="Amine oxidase catalytic domain"/>
    <property type="match status" value="1"/>
</dbReference>
<organism evidence="6 7">
    <name type="scientific">Catenulispora pinistramenti</name>
    <dbReference type="NCBI Taxonomy" id="2705254"/>
    <lineage>
        <taxon>Bacteria</taxon>
        <taxon>Bacillati</taxon>
        <taxon>Actinomycetota</taxon>
        <taxon>Actinomycetes</taxon>
        <taxon>Catenulisporales</taxon>
        <taxon>Catenulisporaceae</taxon>
        <taxon>Catenulispora</taxon>
    </lineage>
</organism>